<dbReference type="Proteomes" id="UP000257109">
    <property type="component" value="Unassembled WGS sequence"/>
</dbReference>
<dbReference type="OrthoDB" id="1747743at2759"/>
<organism evidence="1 2">
    <name type="scientific">Mucuna pruriens</name>
    <name type="common">Velvet bean</name>
    <name type="synonym">Dolichos pruriens</name>
    <dbReference type="NCBI Taxonomy" id="157652"/>
    <lineage>
        <taxon>Eukaryota</taxon>
        <taxon>Viridiplantae</taxon>
        <taxon>Streptophyta</taxon>
        <taxon>Embryophyta</taxon>
        <taxon>Tracheophyta</taxon>
        <taxon>Spermatophyta</taxon>
        <taxon>Magnoliopsida</taxon>
        <taxon>eudicotyledons</taxon>
        <taxon>Gunneridae</taxon>
        <taxon>Pentapetalae</taxon>
        <taxon>rosids</taxon>
        <taxon>fabids</taxon>
        <taxon>Fabales</taxon>
        <taxon>Fabaceae</taxon>
        <taxon>Papilionoideae</taxon>
        <taxon>50 kb inversion clade</taxon>
        <taxon>NPAAA clade</taxon>
        <taxon>indigoferoid/millettioid clade</taxon>
        <taxon>Phaseoleae</taxon>
        <taxon>Mucuna</taxon>
    </lineage>
</organism>
<sequence>MERHLPLSDDSGVEGDLLMVRRLMGSQIIDEAETQRENIFHSRGSCVNMASERLVSKLALPTIVHPSNSEPPG</sequence>
<proteinExistence type="predicted"/>
<evidence type="ECO:0000313" key="2">
    <source>
        <dbReference type="Proteomes" id="UP000257109"/>
    </source>
</evidence>
<feature type="non-terminal residue" evidence="1">
    <location>
        <position position="1"/>
    </location>
</feature>
<comment type="caution">
    <text evidence="1">The sequence shown here is derived from an EMBL/GenBank/DDBJ whole genome shotgun (WGS) entry which is preliminary data.</text>
</comment>
<evidence type="ECO:0000313" key="1">
    <source>
        <dbReference type="EMBL" id="RDX85957.1"/>
    </source>
</evidence>
<protein>
    <submittedName>
        <fullName evidence="1">Uncharacterized protein</fullName>
    </submittedName>
</protein>
<dbReference type="EMBL" id="QJKJ01006653">
    <property type="protein sequence ID" value="RDX85957.1"/>
    <property type="molecule type" value="Genomic_DNA"/>
</dbReference>
<keyword evidence="2" id="KW-1185">Reference proteome</keyword>
<name>A0A371G5Z7_MUCPR</name>
<dbReference type="AlphaFoldDB" id="A0A371G5Z7"/>
<gene>
    <name evidence="1" type="ORF">CR513_32781</name>
</gene>
<accession>A0A371G5Z7</accession>
<reference evidence="1" key="1">
    <citation type="submission" date="2018-05" db="EMBL/GenBank/DDBJ databases">
        <title>Draft genome of Mucuna pruriens seed.</title>
        <authorList>
            <person name="Nnadi N.E."/>
            <person name="Vos R."/>
            <person name="Hasami M.H."/>
            <person name="Devisetty U.K."/>
            <person name="Aguiy J.C."/>
        </authorList>
    </citation>
    <scope>NUCLEOTIDE SEQUENCE [LARGE SCALE GENOMIC DNA]</scope>
    <source>
        <strain evidence="1">JCA_2017</strain>
    </source>
</reference>